<dbReference type="PROSITE" id="PS00455">
    <property type="entry name" value="AMP_BINDING"/>
    <property type="match status" value="1"/>
</dbReference>
<dbReference type="Proteomes" id="UP000184330">
    <property type="component" value="Unassembled WGS sequence"/>
</dbReference>
<dbReference type="PROSITE" id="PS50075">
    <property type="entry name" value="CARRIER"/>
    <property type="match status" value="1"/>
</dbReference>
<reference evidence="2 3" key="1">
    <citation type="submission" date="2016-03" db="EMBL/GenBank/DDBJ databases">
        <authorList>
            <person name="Ploux O."/>
        </authorList>
    </citation>
    <scope>NUCLEOTIDE SEQUENCE [LARGE SCALE GENOMIC DNA]</scope>
    <source>
        <strain evidence="2 3">UAMH 11012</strain>
    </source>
</reference>
<feature type="domain" description="Carrier" evidence="1">
    <location>
        <begin position="619"/>
        <end position="698"/>
    </location>
</feature>
<evidence type="ECO:0000259" key="1">
    <source>
        <dbReference type="PROSITE" id="PS50075"/>
    </source>
</evidence>
<evidence type="ECO:0000313" key="2">
    <source>
        <dbReference type="EMBL" id="CZR64685.1"/>
    </source>
</evidence>
<accession>A0A1L7XI16</accession>
<dbReference type="PANTHER" id="PTHR24096">
    <property type="entry name" value="LONG-CHAIN-FATTY-ACID--COA LIGASE"/>
    <property type="match status" value="1"/>
</dbReference>
<dbReference type="GO" id="GO:0031957">
    <property type="term" value="F:very long-chain fatty acid-CoA ligase activity"/>
    <property type="evidence" value="ECO:0007669"/>
    <property type="project" value="TreeGrafter"/>
</dbReference>
<keyword evidence="2" id="KW-0436">Ligase</keyword>
<dbReference type="InterPro" id="IPR001031">
    <property type="entry name" value="Thioesterase"/>
</dbReference>
<dbReference type="SUPFAM" id="SSF53474">
    <property type="entry name" value="alpha/beta-Hydrolases"/>
    <property type="match status" value="1"/>
</dbReference>
<dbReference type="Pfam" id="PF00975">
    <property type="entry name" value="Thioesterase"/>
    <property type="match status" value="1"/>
</dbReference>
<dbReference type="SUPFAM" id="SSF47336">
    <property type="entry name" value="ACP-like"/>
    <property type="match status" value="1"/>
</dbReference>
<dbReference type="InterPro" id="IPR036736">
    <property type="entry name" value="ACP-like_sf"/>
</dbReference>
<protein>
    <submittedName>
        <fullName evidence="2">Related to long-chain-fatty-acid CoA ligase FAA2</fullName>
    </submittedName>
</protein>
<dbReference type="InterPro" id="IPR042099">
    <property type="entry name" value="ANL_N_sf"/>
</dbReference>
<dbReference type="AlphaFoldDB" id="A0A1L7XI16"/>
<keyword evidence="3" id="KW-1185">Reference proteome</keyword>
<gene>
    <name evidence="2" type="ORF">PAC_14584</name>
</gene>
<dbReference type="Pfam" id="PF00550">
    <property type="entry name" value="PP-binding"/>
    <property type="match status" value="1"/>
</dbReference>
<dbReference type="InterPro" id="IPR000873">
    <property type="entry name" value="AMP-dep_synth/lig_dom"/>
</dbReference>
<dbReference type="Gene3D" id="3.40.50.1820">
    <property type="entry name" value="alpha/beta hydrolase"/>
    <property type="match status" value="1"/>
</dbReference>
<dbReference type="Gene3D" id="3.40.50.12780">
    <property type="entry name" value="N-terminal domain of ligase-like"/>
    <property type="match status" value="1"/>
</dbReference>
<dbReference type="Pfam" id="PF00501">
    <property type="entry name" value="AMP-binding"/>
    <property type="match status" value="1"/>
</dbReference>
<name>A0A1L7XI16_9HELO</name>
<dbReference type="OrthoDB" id="10253869at2759"/>
<dbReference type="InterPro" id="IPR009081">
    <property type="entry name" value="PP-bd_ACP"/>
</dbReference>
<dbReference type="EMBL" id="FJOG01000027">
    <property type="protein sequence ID" value="CZR64685.1"/>
    <property type="molecule type" value="Genomic_DNA"/>
</dbReference>
<proteinExistence type="predicted"/>
<dbReference type="Gene3D" id="1.10.1200.10">
    <property type="entry name" value="ACP-like"/>
    <property type="match status" value="1"/>
</dbReference>
<evidence type="ECO:0000313" key="3">
    <source>
        <dbReference type="Proteomes" id="UP000184330"/>
    </source>
</evidence>
<dbReference type="STRING" id="576137.A0A1L7XI16"/>
<dbReference type="InterPro" id="IPR020845">
    <property type="entry name" value="AMP-binding_CS"/>
</dbReference>
<dbReference type="SUPFAM" id="SSF56801">
    <property type="entry name" value="Acetyl-CoA synthetase-like"/>
    <property type="match status" value="1"/>
</dbReference>
<organism evidence="2 3">
    <name type="scientific">Phialocephala subalpina</name>
    <dbReference type="NCBI Taxonomy" id="576137"/>
    <lineage>
        <taxon>Eukaryota</taxon>
        <taxon>Fungi</taxon>
        <taxon>Dikarya</taxon>
        <taxon>Ascomycota</taxon>
        <taxon>Pezizomycotina</taxon>
        <taxon>Leotiomycetes</taxon>
        <taxon>Helotiales</taxon>
        <taxon>Mollisiaceae</taxon>
        <taxon>Phialocephala</taxon>
        <taxon>Phialocephala fortinii species complex</taxon>
    </lineage>
</organism>
<dbReference type="InterPro" id="IPR045851">
    <property type="entry name" value="AMP-bd_C_sf"/>
</dbReference>
<dbReference type="InterPro" id="IPR029058">
    <property type="entry name" value="AB_hydrolase_fold"/>
</dbReference>
<dbReference type="PANTHER" id="PTHR24096:SF267">
    <property type="entry name" value="MALONATE--COA LIGASE ACSF3, MITOCHONDRIAL"/>
    <property type="match status" value="1"/>
</dbReference>
<sequence length="979" mass="108481">MPSDVQPNVLYDLLRRISFKSFLKLASGLGPRSLYKVLHDFLLRVSFRPSKKSKPTNLYQLLQRAAASTTGNGISIYSPGSIAQVGLRLSYADLLIAANTKARLLSQVNGIKDDSVVLLHFDNHRDGIEWFWATVTAGYIPAISTPFTHDTEARKKHLMHLQVVLKEPIILTSEHLVPEFLDIEGLNIHTIESIQASKHEGDLPTLGRGLLKKGDDIAALMLTSGSTGHAKAVALRHGQMLTSISGKSVHHTTTPADKFLNWIGLDHVANLAETHLHSMNLAAEQVHVQASDLLVDPLRFLTLISRHRITHTFAPNFFLASLRTALEKPDPFAGDIPDLSCLRVLISGGEQIVVETCQALTLLLHRYGCYGEVIRPGFGMTETCAGSIYNRNCPSYDISNHSEFGSLGTCVPGMSMRITGDSGEIVAKNEIGNLEISGPIVFKEYFNNPKATAESFTKDGWFITGDRALIDSTGRLQMTGRAKENIIINGVKYFPHEVETALEEARIDGVTPSYTAVFPYRPKGSQTEVLCVVYLPSYDDDDVLARVKATDSISTICTMQCGVRPYDIIPLTAAHLPKSSLGKLSRAKIRIAFENGIFADYKATNDALIQQHRASQRQAPTNDTEATIMKVFSEEFDIPEEDIGINTSLFEMGVSSIEIIRLKTRIETALSLPTEIPIITMMTNPTISALSLALLQLSKPKEYNPIVTLQSGGSKTPLFLVHPGVGEVLVFLNLAKYIVDRPIYALRARGFDTNEEPFTSIPEIVSTYHSHIKRVQPSGPYAIAGYSYGSMLAVEIAKILESQGDEVKFLGVLNLPPHIKFRMRQLDWISVLLHLSYFLDLFSEEHAHAISPAMHLLTPNQVLTHILSIAPPDRLSEMALDAEKLRKWTDISHGLHVIAHDYDPSGLVSKMDVFYAIPLAAVAKDKKDWMENHLQKWDGFVSEEVRFHEVEGAHYTMLGPENVFSFQKTLRGILKERGL</sequence>
<dbReference type="Gene3D" id="3.30.300.30">
    <property type="match status" value="1"/>
</dbReference>
<dbReference type="GO" id="GO:0006633">
    <property type="term" value="P:fatty acid biosynthetic process"/>
    <property type="evidence" value="ECO:0007669"/>
    <property type="project" value="TreeGrafter"/>
</dbReference>